<dbReference type="Proteomes" id="UP001177021">
    <property type="component" value="Unassembled WGS sequence"/>
</dbReference>
<proteinExistence type="predicted"/>
<comment type="caution">
    <text evidence="1">The sequence shown here is derived from an EMBL/GenBank/DDBJ whole genome shotgun (WGS) entry which is preliminary data.</text>
</comment>
<protein>
    <submittedName>
        <fullName evidence="1">Uncharacterized protein</fullName>
    </submittedName>
</protein>
<gene>
    <name evidence="1" type="ORF">MILVUS5_LOCUS24306</name>
</gene>
<name>A0ACB0KN41_TRIPR</name>
<reference evidence="1" key="1">
    <citation type="submission" date="2023-10" db="EMBL/GenBank/DDBJ databases">
        <authorList>
            <person name="Rodriguez Cubillos JULIANA M."/>
            <person name="De Vega J."/>
        </authorList>
    </citation>
    <scope>NUCLEOTIDE SEQUENCE</scope>
</reference>
<organism evidence="1 2">
    <name type="scientific">Trifolium pratense</name>
    <name type="common">Red clover</name>
    <dbReference type="NCBI Taxonomy" id="57577"/>
    <lineage>
        <taxon>Eukaryota</taxon>
        <taxon>Viridiplantae</taxon>
        <taxon>Streptophyta</taxon>
        <taxon>Embryophyta</taxon>
        <taxon>Tracheophyta</taxon>
        <taxon>Spermatophyta</taxon>
        <taxon>Magnoliopsida</taxon>
        <taxon>eudicotyledons</taxon>
        <taxon>Gunneridae</taxon>
        <taxon>Pentapetalae</taxon>
        <taxon>rosids</taxon>
        <taxon>fabids</taxon>
        <taxon>Fabales</taxon>
        <taxon>Fabaceae</taxon>
        <taxon>Papilionoideae</taxon>
        <taxon>50 kb inversion clade</taxon>
        <taxon>NPAAA clade</taxon>
        <taxon>Hologalegina</taxon>
        <taxon>IRL clade</taxon>
        <taxon>Trifolieae</taxon>
        <taxon>Trifolium</taxon>
    </lineage>
</organism>
<dbReference type="EMBL" id="CASHSV030000311">
    <property type="protein sequence ID" value="CAJ2657811.1"/>
    <property type="molecule type" value="Genomic_DNA"/>
</dbReference>
<sequence length="177" mass="19303">MAELQTKEEAAPVPTPAPVEPPLAEAPPANVVEKKEAAAPVPPAAEDTKALVVVENEKTPDPIKKKATGGSLDRDIALAEIDKEKRAQKQLSTVAAWENSKKAALEAQLRKIEEQLEKKKAEYGEKMKNKIAMLHKQAEEKRAIVEAKKGEEILKAEEIAAKHRATGTIPKKLFGCF</sequence>
<accession>A0ACB0KN41</accession>
<evidence type="ECO:0000313" key="2">
    <source>
        <dbReference type="Proteomes" id="UP001177021"/>
    </source>
</evidence>
<evidence type="ECO:0000313" key="1">
    <source>
        <dbReference type="EMBL" id="CAJ2657811.1"/>
    </source>
</evidence>
<keyword evidence="2" id="KW-1185">Reference proteome</keyword>